<evidence type="ECO:0000313" key="10">
    <source>
        <dbReference type="EMBL" id="MBC5651130.1"/>
    </source>
</evidence>
<feature type="transmembrane region" description="Helical" evidence="7">
    <location>
        <begin position="260"/>
        <end position="286"/>
    </location>
</feature>
<evidence type="ECO:0000256" key="4">
    <source>
        <dbReference type="ARBA" id="ARBA00022840"/>
    </source>
</evidence>
<dbReference type="PROSITE" id="PS50929">
    <property type="entry name" value="ABC_TM1F"/>
    <property type="match status" value="1"/>
</dbReference>
<name>A0A8I0AAN5_9FIRM</name>
<feature type="domain" description="ABC transporter" evidence="8">
    <location>
        <begin position="357"/>
        <end position="596"/>
    </location>
</feature>
<dbReference type="GO" id="GO:0005886">
    <property type="term" value="C:plasma membrane"/>
    <property type="evidence" value="ECO:0007669"/>
    <property type="project" value="UniProtKB-SubCell"/>
</dbReference>
<dbReference type="PANTHER" id="PTHR24221:SF646">
    <property type="entry name" value="HAEMOLYSIN SECRETION ATP-BINDING PROTEIN"/>
    <property type="match status" value="1"/>
</dbReference>
<dbReference type="InterPro" id="IPR039421">
    <property type="entry name" value="Type_1_exporter"/>
</dbReference>
<evidence type="ECO:0000259" key="9">
    <source>
        <dbReference type="PROSITE" id="PS50929"/>
    </source>
</evidence>
<dbReference type="GO" id="GO:0140359">
    <property type="term" value="F:ABC-type transporter activity"/>
    <property type="evidence" value="ECO:0007669"/>
    <property type="project" value="InterPro"/>
</dbReference>
<proteinExistence type="predicted"/>
<dbReference type="EMBL" id="JACOOT010000019">
    <property type="protein sequence ID" value="MBC5651130.1"/>
    <property type="molecule type" value="Genomic_DNA"/>
</dbReference>
<keyword evidence="5 7" id="KW-1133">Transmembrane helix</keyword>
<dbReference type="Gene3D" id="3.40.50.300">
    <property type="entry name" value="P-loop containing nucleotide triphosphate hydrolases"/>
    <property type="match status" value="1"/>
</dbReference>
<evidence type="ECO:0000313" key="11">
    <source>
        <dbReference type="Proteomes" id="UP000652847"/>
    </source>
</evidence>
<comment type="subcellular location">
    <subcellularLocation>
        <location evidence="1">Cell membrane</location>
        <topology evidence="1">Multi-pass membrane protein</topology>
    </subcellularLocation>
</comment>
<dbReference type="RefSeq" id="WP_186901285.1">
    <property type="nucleotide sequence ID" value="NZ_JACOOT010000019.1"/>
</dbReference>
<dbReference type="GO" id="GO:0034040">
    <property type="term" value="F:ATPase-coupled lipid transmembrane transporter activity"/>
    <property type="evidence" value="ECO:0007669"/>
    <property type="project" value="TreeGrafter"/>
</dbReference>
<evidence type="ECO:0000256" key="6">
    <source>
        <dbReference type="ARBA" id="ARBA00023136"/>
    </source>
</evidence>
<keyword evidence="6 7" id="KW-0472">Membrane</keyword>
<keyword evidence="4 10" id="KW-0067">ATP-binding</keyword>
<reference evidence="10 11" key="1">
    <citation type="submission" date="2020-08" db="EMBL/GenBank/DDBJ databases">
        <title>Genome public.</title>
        <authorList>
            <person name="Liu C."/>
            <person name="Sun Q."/>
        </authorList>
    </citation>
    <scope>NUCLEOTIDE SEQUENCE [LARGE SCALE GENOMIC DNA]</scope>
    <source>
        <strain evidence="10 11">BX17</strain>
    </source>
</reference>
<dbReference type="SUPFAM" id="SSF90123">
    <property type="entry name" value="ABC transporter transmembrane region"/>
    <property type="match status" value="1"/>
</dbReference>
<feature type="transmembrane region" description="Helical" evidence="7">
    <location>
        <begin position="71"/>
        <end position="91"/>
    </location>
</feature>
<dbReference type="PROSITE" id="PS50893">
    <property type="entry name" value="ABC_TRANSPORTER_2"/>
    <property type="match status" value="1"/>
</dbReference>
<dbReference type="InterPro" id="IPR003439">
    <property type="entry name" value="ABC_transporter-like_ATP-bd"/>
</dbReference>
<keyword evidence="11" id="KW-1185">Reference proteome</keyword>
<evidence type="ECO:0000256" key="3">
    <source>
        <dbReference type="ARBA" id="ARBA00022741"/>
    </source>
</evidence>
<feature type="domain" description="ABC transmembrane type-1" evidence="9">
    <location>
        <begin position="147"/>
        <end position="321"/>
    </location>
</feature>
<evidence type="ECO:0000256" key="7">
    <source>
        <dbReference type="SAM" id="Phobius"/>
    </source>
</evidence>
<dbReference type="InterPro" id="IPR027417">
    <property type="entry name" value="P-loop_NTPase"/>
</dbReference>
<organism evidence="10 11">
    <name type="scientific">Blautia segnis</name>
    <dbReference type="NCBI Taxonomy" id="2763030"/>
    <lineage>
        <taxon>Bacteria</taxon>
        <taxon>Bacillati</taxon>
        <taxon>Bacillota</taxon>
        <taxon>Clostridia</taxon>
        <taxon>Lachnospirales</taxon>
        <taxon>Lachnospiraceae</taxon>
        <taxon>Blautia</taxon>
    </lineage>
</organism>
<evidence type="ECO:0000259" key="8">
    <source>
        <dbReference type="PROSITE" id="PS50893"/>
    </source>
</evidence>
<dbReference type="InterPro" id="IPR003593">
    <property type="entry name" value="AAA+_ATPase"/>
</dbReference>
<dbReference type="InterPro" id="IPR011527">
    <property type="entry name" value="ABC1_TM_dom"/>
</dbReference>
<dbReference type="GO" id="GO:0005524">
    <property type="term" value="F:ATP binding"/>
    <property type="evidence" value="ECO:0007669"/>
    <property type="project" value="UniProtKB-KW"/>
</dbReference>
<evidence type="ECO:0000256" key="2">
    <source>
        <dbReference type="ARBA" id="ARBA00022692"/>
    </source>
</evidence>
<keyword evidence="3" id="KW-0547">Nucleotide-binding</keyword>
<comment type="caution">
    <text evidence="10">The sequence shown here is derived from an EMBL/GenBank/DDBJ whole genome shotgun (WGS) entry which is preliminary data.</text>
</comment>
<dbReference type="InterPro" id="IPR036640">
    <property type="entry name" value="ABC1_TM_sf"/>
</dbReference>
<dbReference type="SUPFAM" id="SSF52540">
    <property type="entry name" value="P-loop containing nucleoside triphosphate hydrolases"/>
    <property type="match status" value="1"/>
</dbReference>
<dbReference type="Gene3D" id="1.20.1560.10">
    <property type="entry name" value="ABC transporter type 1, transmembrane domain"/>
    <property type="match status" value="1"/>
</dbReference>
<dbReference type="Proteomes" id="UP000652847">
    <property type="component" value="Unassembled WGS sequence"/>
</dbReference>
<protein>
    <submittedName>
        <fullName evidence="10">ABC transporter ATP-binding protein</fullName>
    </submittedName>
</protein>
<gene>
    <name evidence="10" type="ORF">H8S54_08425</name>
</gene>
<sequence>MFTKSNSTPKYNTFQNIGFMIRLAWNSDEKMVLVLCLLIALLSVAQNLIDLYISPVILDAVENHVPVIRLLFTIAGFAIASMAVSAALTYARQNSSPGRISVRCEIVNLLNRKAATTAYPNLEDNRFLKLLEKSNEYTNCNQEAAGAIWETLTLLLINLTCFFLYGSLLTQVQPVLILVILATSGTSYFLSRHLDSYRYTHLDEEAEYAKRMLYLLNQAKDFGAAKDIRIFGLCTWLEELYEKNLEAFLAFHRKVEGVYLWARIADVILTFLRNGTAYAFLIYLVFQQEMDVPAFLLLFTAVDGFSSWVLGILDGFRTLHKQSLDISTIRECLDYPEIFSFTDGIPLKWETQKSYEIRLEHVFFRYPNASEDTLKDINFTLHPGEKLAVVGLNGAGKTTLIRLICGFYDPTAGHVLLNGTDIRTYNRTDYYTFFSAVFQEFSLLAATVAANVAQTEDEIDQKRVEDCLEKAGLRAKIKSLPRQYETCLNREVYEDAVLFSGGETQRLMLARALYKDAPFVILDEPTAALDPIAEADIYGKYNEMTQGKSSIFISHRLASTRFCDRILMLGDGKILEEGTHEELLNLGGKYAQLYEIQSKYYREKTEMNHTDMSKFTDREQTKFVYRKGEGRNVSE</sequence>
<dbReference type="SMART" id="SM00382">
    <property type="entry name" value="AAA"/>
    <property type="match status" value="1"/>
</dbReference>
<accession>A0A8I0AAN5</accession>
<feature type="transmembrane region" description="Helical" evidence="7">
    <location>
        <begin position="172"/>
        <end position="190"/>
    </location>
</feature>
<feature type="transmembrane region" description="Helical" evidence="7">
    <location>
        <begin position="292"/>
        <end position="313"/>
    </location>
</feature>
<keyword evidence="2 7" id="KW-0812">Transmembrane</keyword>
<dbReference type="GO" id="GO:0016887">
    <property type="term" value="F:ATP hydrolysis activity"/>
    <property type="evidence" value="ECO:0007669"/>
    <property type="project" value="InterPro"/>
</dbReference>
<dbReference type="Pfam" id="PF00005">
    <property type="entry name" value="ABC_tran"/>
    <property type="match status" value="1"/>
</dbReference>
<dbReference type="AlphaFoldDB" id="A0A8I0AAN5"/>
<dbReference type="PANTHER" id="PTHR24221">
    <property type="entry name" value="ATP-BINDING CASSETTE SUB-FAMILY B"/>
    <property type="match status" value="1"/>
</dbReference>
<evidence type="ECO:0000256" key="1">
    <source>
        <dbReference type="ARBA" id="ARBA00004651"/>
    </source>
</evidence>
<evidence type="ECO:0000256" key="5">
    <source>
        <dbReference type="ARBA" id="ARBA00022989"/>
    </source>
</evidence>